<dbReference type="HOGENOM" id="CLU_2982976_0_0_1"/>
<dbReference type="InParanoid" id="D7TDN2"/>
<protein>
    <submittedName>
        <fullName evidence="1">Uncharacterized protein</fullName>
    </submittedName>
</protein>
<sequence length="58" mass="6597">MRNEIFESSFKVEAKSASIYAKLKSLPQGMHTFLTSLHYLSSFCPLLSPLFQLGIFQI</sequence>
<evidence type="ECO:0000313" key="2">
    <source>
        <dbReference type="Proteomes" id="UP000009183"/>
    </source>
</evidence>
<proteinExistence type="predicted"/>
<dbReference type="Proteomes" id="UP000009183">
    <property type="component" value="Chromosome 13"/>
</dbReference>
<reference evidence="2" key="1">
    <citation type="journal article" date="2007" name="Nature">
        <title>The grapevine genome sequence suggests ancestral hexaploidization in major angiosperm phyla.</title>
        <authorList>
            <consortium name="The French-Italian Public Consortium for Grapevine Genome Characterization."/>
            <person name="Jaillon O."/>
            <person name="Aury J.-M."/>
            <person name="Noel B."/>
            <person name="Policriti A."/>
            <person name="Clepet C."/>
            <person name="Casagrande A."/>
            <person name="Choisne N."/>
            <person name="Aubourg S."/>
            <person name="Vitulo N."/>
            <person name="Jubin C."/>
            <person name="Vezzi A."/>
            <person name="Legeai F."/>
            <person name="Hugueney P."/>
            <person name="Dasilva C."/>
            <person name="Horner D."/>
            <person name="Mica E."/>
            <person name="Jublot D."/>
            <person name="Poulain J."/>
            <person name="Bruyere C."/>
            <person name="Billault A."/>
            <person name="Segurens B."/>
            <person name="Gouyvenoux M."/>
            <person name="Ugarte E."/>
            <person name="Cattonaro F."/>
            <person name="Anthouard V."/>
            <person name="Vico V."/>
            <person name="Del Fabbro C."/>
            <person name="Alaux M."/>
            <person name="Di Gaspero G."/>
            <person name="Dumas V."/>
            <person name="Felice N."/>
            <person name="Paillard S."/>
            <person name="Juman I."/>
            <person name="Moroldo M."/>
            <person name="Scalabrin S."/>
            <person name="Canaguier A."/>
            <person name="Le Clainche I."/>
            <person name="Malacrida G."/>
            <person name="Durand E."/>
            <person name="Pesole G."/>
            <person name="Laucou V."/>
            <person name="Chatelet P."/>
            <person name="Merdinoglu D."/>
            <person name="Delledonne M."/>
            <person name="Pezzotti M."/>
            <person name="Lecharny A."/>
            <person name="Scarpelli C."/>
            <person name="Artiguenave F."/>
            <person name="Pe M.E."/>
            <person name="Valle G."/>
            <person name="Morgante M."/>
            <person name="Caboche M."/>
            <person name="Adam-Blondon A.-F."/>
            <person name="Weissenbach J."/>
            <person name="Quetier F."/>
            <person name="Wincker P."/>
        </authorList>
    </citation>
    <scope>NUCLEOTIDE SEQUENCE [LARGE SCALE GENOMIC DNA]</scope>
    <source>
        <strain evidence="2">cv. Pinot noir / PN40024</strain>
    </source>
</reference>
<dbReference type="EMBL" id="FN595762">
    <property type="protein sequence ID" value="CBI28605.3"/>
    <property type="molecule type" value="Genomic_DNA"/>
</dbReference>
<evidence type="ECO:0000313" key="1">
    <source>
        <dbReference type="EMBL" id="CBI28605.3"/>
    </source>
</evidence>
<organism evidence="1 2">
    <name type="scientific">Vitis vinifera</name>
    <name type="common">Grape</name>
    <dbReference type="NCBI Taxonomy" id="29760"/>
    <lineage>
        <taxon>Eukaryota</taxon>
        <taxon>Viridiplantae</taxon>
        <taxon>Streptophyta</taxon>
        <taxon>Embryophyta</taxon>
        <taxon>Tracheophyta</taxon>
        <taxon>Spermatophyta</taxon>
        <taxon>Magnoliopsida</taxon>
        <taxon>eudicotyledons</taxon>
        <taxon>Gunneridae</taxon>
        <taxon>Pentapetalae</taxon>
        <taxon>rosids</taxon>
        <taxon>Vitales</taxon>
        <taxon>Vitaceae</taxon>
        <taxon>Viteae</taxon>
        <taxon>Vitis</taxon>
    </lineage>
</organism>
<accession>D7TDN2</accession>
<keyword evidence="2" id="KW-1185">Reference proteome</keyword>
<gene>
    <name evidence="1" type="ordered locus">VIT_13s0158g00240</name>
</gene>
<dbReference type="PaxDb" id="29760-VIT_13s0158g00240.t01"/>
<name>D7TDN2_VITVI</name>
<dbReference type="AlphaFoldDB" id="D7TDN2"/>